<evidence type="ECO:0000313" key="4">
    <source>
        <dbReference type="Proteomes" id="UP000011087"/>
    </source>
</evidence>
<reference evidence="2 4" key="1">
    <citation type="journal article" date="2012" name="Nature">
        <title>Algal genomes reveal evolutionary mosaicism and the fate of nucleomorphs.</title>
        <authorList>
            <consortium name="DOE Joint Genome Institute"/>
            <person name="Curtis B.A."/>
            <person name="Tanifuji G."/>
            <person name="Burki F."/>
            <person name="Gruber A."/>
            <person name="Irimia M."/>
            <person name="Maruyama S."/>
            <person name="Arias M.C."/>
            <person name="Ball S.G."/>
            <person name="Gile G.H."/>
            <person name="Hirakawa Y."/>
            <person name="Hopkins J.F."/>
            <person name="Kuo A."/>
            <person name="Rensing S.A."/>
            <person name="Schmutz J."/>
            <person name="Symeonidi A."/>
            <person name="Elias M."/>
            <person name="Eveleigh R.J."/>
            <person name="Herman E.K."/>
            <person name="Klute M.J."/>
            <person name="Nakayama T."/>
            <person name="Obornik M."/>
            <person name="Reyes-Prieto A."/>
            <person name="Armbrust E.V."/>
            <person name="Aves S.J."/>
            <person name="Beiko R.G."/>
            <person name="Coutinho P."/>
            <person name="Dacks J.B."/>
            <person name="Durnford D.G."/>
            <person name="Fast N.M."/>
            <person name="Green B.R."/>
            <person name="Grisdale C.J."/>
            <person name="Hempel F."/>
            <person name="Henrissat B."/>
            <person name="Hoppner M.P."/>
            <person name="Ishida K."/>
            <person name="Kim E."/>
            <person name="Koreny L."/>
            <person name="Kroth P.G."/>
            <person name="Liu Y."/>
            <person name="Malik S.B."/>
            <person name="Maier U.G."/>
            <person name="McRose D."/>
            <person name="Mock T."/>
            <person name="Neilson J.A."/>
            <person name="Onodera N.T."/>
            <person name="Poole A.M."/>
            <person name="Pritham E.J."/>
            <person name="Richards T.A."/>
            <person name="Rocap G."/>
            <person name="Roy S.W."/>
            <person name="Sarai C."/>
            <person name="Schaack S."/>
            <person name="Shirato S."/>
            <person name="Slamovits C.H."/>
            <person name="Spencer D.F."/>
            <person name="Suzuki S."/>
            <person name="Worden A.Z."/>
            <person name="Zauner S."/>
            <person name="Barry K."/>
            <person name="Bell C."/>
            <person name="Bharti A.K."/>
            <person name="Crow J.A."/>
            <person name="Grimwood J."/>
            <person name="Kramer R."/>
            <person name="Lindquist E."/>
            <person name="Lucas S."/>
            <person name="Salamov A."/>
            <person name="McFadden G.I."/>
            <person name="Lane C.E."/>
            <person name="Keeling P.J."/>
            <person name="Gray M.W."/>
            <person name="Grigoriev I.V."/>
            <person name="Archibald J.M."/>
        </authorList>
    </citation>
    <scope>NUCLEOTIDE SEQUENCE</scope>
    <source>
        <strain evidence="2 4">CCMP2712</strain>
    </source>
</reference>
<evidence type="ECO:0000313" key="3">
    <source>
        <dbReference type="EnsemblProtists" id="EKX44958"/>
    </source>
</evidence>
<dbReference type="EMBL" id="JH993001">
    <property type="protein sequence ID" value="EKX44958.1"/>
    <property type="molecule type" value="Genomic_DNA"/>
</dbReference>
<keyword evidence="4" id="KW-1185">Reference proteome</keyword>
<feature type="transmembrane region" description="Helical" evidence="1">
    <location>
        <begin position="82"/>
        <end position="104"/>
    </location>
</feature>
<feature type="transmembrane region" description="Helical" evidence="1">
    <location>
        <begin position="20"/>
        <end position="48"/>
    </location>
</feature>
<dbReference type="EnsemblProtists" id="EKX44958">
    <property type="protein sequence ID" value="EKX44958"/>
    <property type="gene ID" value="GUITHDRAFT_163387"/>
</dbReference>
<dbReference type="GeneID" id="17301759"/>
<dbReference type="Proteomes" id="UP000011087">
    <property type="component" value="Unassembled WGS sequence"/>
</dbReference>
<dbReference type="PaxDb" id="55529-EKX44958"/>
<protein>
    <submittedName>
        <fullName evidence="2 3">Uncharacterized protein</fullName>
    </submittedName>
</protein>
<name>L1J8T3_GUITC</name>
<dbReference type="RefSeq" id="XP_005831938.1">
    <property type="nucleotide sequence ID" value="XM_005831881.1"/>
</dbReference>
<proteinExistence type="predicted"/>
<keyword evidence="1" id="KW-0472">Membrane</keyword>
<accession>L1J8T3</accession>
<feature type="transmembrane region" description="Helical" evidence="1">
    <location>
        <begin position="381"/>
        <end position="404"/>
    </location>
</feature>
<evidence type="ECO:0000256" key="1">
    <source>
        <dbReference type="SAM" id="Phobius"/>
    </source>
</evidence>
<reference evidence="3" key="3">
    <citation type="submission" date="2016-03" db="UniProtKB">
        <authorList>
            <consortium name="EnsemblProtists"/>
        </authorList>
    </citation>
    <scope>IDENTIFICATION</scope>
</reference>
<dbReference type="HOGENOM" id="CLU_466505_0_0_1"/>
<reference evidence="4" key="2">
    <citation type="submission" date="2012-11" db="EMBL/GenBank/DDBJ databases">
        <authorList>
            <person name="Kuo A."/>
            <person name="Curtis B.A."/>
            <person name="Tanifuji G."/>
            <person name="Burki F."/>
            <person name="Gruber A."/>
            <person name="Irimia M."/>
            <person name="Maruyama S."/>
            <person name="Arias M.C."/>
            <person name="Ball S.G."/>
            <person name="Gile G.H."/>
            <person name="Hirakawa Y."/>
            <person name="Hopkins J.F."/>
            <person name="Rensing S.A."/>
            <person name="Schmutz J."/>
            <person name="Symeonidi A."/>
            <person name="Elias M."/>
            <person name="Eveleigh R.J."/>
            <person name="Herman E.K."/>
            <person name="Klute M.J."/>
            <person name="Nakayama T."/>
            <person name="Obornik M."/>
            <person name="Reyes-Prieto A."/>
            <person name="Armbrust E.V."/>
            <person name="Aves S.J."/>
            <person name="Beiko R.G."/>
            <person name="Coutinho P."/>
            <person name="Dacks J.B."/>
            <person name="Durnford D.G."/>
            <person name="Fast N.M."/>
            <person name="Green B.R."/>
            <person name="Grisdale C."/>
            <person name="Hempe F."/>
            <person name="Henrissat B."/>
            <person name="Hoppner M.P."/>
            <person name="Ishida K.-I."/>
            <person name="Kim E."/>
            <person name="Koreny L."/>
            <person name="Kroth P.G."/>
            <person name="Liu Y."/>
            <person name="Malik S.-B."/>
            <person name="Maier U.G."/>
            <person name="McRose D."/>
            <person name="Mock T."/>
            <person name="Neilson J.A."/>
            <person name="Onodera N.T."/>
            <person name="Poole A.M."/>
            <person name="Pritham E.J."/>
            <person name="Richards T.A."/>
            <person name="Rocap G."/>
            <person name="Roy S.W."/>
            <person name="Sarai C."/>
            <person name="Schaack S."/>
            <person name="Shirato S."/>
            <person name="Slamovits C.H."/>
            <person name="Spencer D.F."/>
            <person name="Suzuki S."/>
            <person name="Worden A.Z."/>
            <person name="Zauner S."/>
            <person name="Barry K."/>
            <person name="Bell C."/>
            <person name="Bharti A.K."/>
            <person name="Crow J.A."/>
            <person name="Grimwood J."/>
            <person name="Kramer R."/>
            <person name="Lindquist E."/>
            <person name="Lucas S."/>
            <person name="Salamov A."/>
            <person name="McFadden G.I."/>
            <person name="Lane C.E."/>
            <person name="Keeling P.J."/>
            <person name="Gray M.W."/>
            <person name="Grigoriev I.V."/>
            <person name="Archibald J.M."/>
        </authorList>
    </citation>
    <scope>NUCLEOTIDE SEQUENCE</scope>
    <source>
        <strain evidence="4">CCMP2712</strain>
    </source>
</reference>
<keyword evidence="1" id="KW-1133">Transmembrane helix</keyword>
<gene>
    <name evidence="2" type="ORF">GUITHDRAFT_163387</name>
</gene>
<dbReference type="AlphaFoldDB" id="L1J8T3"/>
<evidence type="ECO:0000313" key="2">
    <source>
        <dbReference type="EMBL" id="EKX44958.1"/>
    </source>
</evidence>
<dbReference type="KEGG" id="gtt:GUITHDRAFT_163387"/>
<organism evidence="2">
    <name type="scientific">Guillardia theta (strain CCMP2712)</name>
    <name type="common">Cryptophyte</name>
    <dbReference type="NCBI Taxonomy" id="905079"/>
    <lineage>
        <taxon>Eukaryota</taxon>
        <taxon>Cryptophyceae</taxon>
        <taxon>Pyrenomonadales</taxon>
        <taxon>Geminigeraceae</taxon>
        <taxon>Guillardia</taxon>
    </lineage>
</organism>
<feature type="transmembrane region" description="Helical" evidence="1">
    <location>
        <begin position="310"/>
        <end position="331"/>
    </location>
</feature>
<keyword evidence="1" id="KW-0812">Transmembrane</keyword>
<sequence length="585" mass="64672">MPDCDVIEGECSPSSSSCRYVYLIESLLVFGLVWVVILSVGSCFYCLFGSRVCKGMEDYSYELSSNNVETSAGGRRLMSHTILALSTLIALISLFGLVFVYGGFSDLFSFLKGVQSATNLPQTFSSRAEMSISTCTMERSIFLLNKNDLLDDGSGRIGEHHRLKNLVNMTMEAGRDLQKNPLGEHDVGVPSTLLNAHENPACRDLLNGSLIACPCCRVCKDLLSAVDNLIVISLDTSEVKVTGVAQDSMPDQEDLDFLNITYPPEQIADAARTYFDQYRSTIQSVHESLLPVNLSVENASATLKAYDTQVIMLDILFWFPAIVATFFIIVVETCRKNAQSSTLEWTTIQGDMISELEQEEEDNKSPGLLLHRLLAGSERKLLWIAFGMGLASTVLLTAPSFAMLSIATLPLNDLCTIIPTTGGSASALLALLDMGGSLHQTMRRLVLAHSKSNLKGDDKRSAASKFVEDCLIFPDGKLWSVWGTSTAEFESRMNLRNSSDTLTPLDLYRLLGTDRYKIAEYLHHIISQLNVKNYSFGAASLHARQTCQCTQECFGGDEEQHFEFDAHRRRIDNEDAAVPFRSRLL</sequence>